<keyword evidence="4" id="KW-1185">Reference proteome</keyword>
<dbReference type="EMBL" id="GL698538">
    <property type="protein sequence ID" value="EFY86818.1"/>
    <property type="molecule type" value="Genomic_DNA"/>
</dbReference>
<feature type="region of interest" description="Disordered" evidence="1">
    <location>
        <begin position="338"/>
        <end position="387"/>
    </location>
</feature>
<proteinExistence type="predicted"/>
<dbReference type="HOGENOM" id="CLU_057558_0_0_1"/>
<keyword evidence="2" id="KW-0732">Signal</keyword>
<dbReference type="InParanoid" id="E9EB85"/>
<feature type="signal peptide" evidence="2">
    <location>
        <begin position="1"/>
        <end position="20"/>
    </location>
</feature>
<dbReference type="AlphaFoldDB" id="E9EB85"/>
<dbReference type="eggNOG" id="ENOG502SI15">
    <property type="taxonomic scope" value="Eukaryota"/>
</dbReference>
<gene>
    <name evidence="3" type="ORF">MAC_07133</name>
</gene>
<feature type="chain" id="PRO_5003239050" description="Biotin-protein ligase N-terminal domain-containing protein" evidence="2">
    <location>
        <begin position="21"/>
        <end position="401"/>
    </location>
</feature>
<dbReference type="Proteomes" id="UP000002499">
    <property type="component" value="Unassembled WGS sequence"/>
</dbReference>
<evidence type="ECO:0000256" key="2">
    <source>
        <dbReference type="SAM" id="SignalP"/>
    </source>
</evidence>
<protein>
    <recommendedName>
        <fullName evidence="5">Biotin-protein ligase N-terminal domain-containing protein</fullName>
    </recommendedName>
</protein>
<dbReference type="STRING" id="655827.E9EB85"/>
<dbReference type="InterPro" id="IPR029062">
    <property type="entry name" value="Class_I_gatase-like"/>
</dbReference>
<dbReference type="Gene3D" id="3.40.50.880">
    <property type="match status" value="1"/>
</dbReference>
<evidence type="ECO:0000313" key="3">
    <source>
        <dbReference type="EMBL" id="EFY86818.1"/>
    </source>
</evidence>
<organism evidence="4">
    <name type="scientific">Metarhizium acridum (strain CQMa 102)</name>
    <dbReference type="NCBI Taxonomy" id="655827"/>
    <lineage>
        <taxon>Eukaryota</taxon>
        <taxon>Fungi</taxon>
        <taxon>Dikarya</taxon>
        <taxon>Ascomycota</taxon>
        <taxon>Pezizomycotina</taxon>
        <taxon>Sordariomycetes</taxon>
        <taxon>Hypocreomycetidae</taxon>
        <taxon>Hypocreales</taxon>
        <taxon>Clavicipitaceae</taxon>
        <taxon>Metarhizium</taxon>
    </lineage>
</organism>
<accession>E9EB85</accession>
<evidence type="ECO:0000313" key="4">
    <source>
        <dbReference type="Proteomes" id="UP000002499"/>
    </source>
</evidence>
<dbReference type="OMA" id="WAYFQDG"/>
<dbReference type="OrthoDB" id="10250105at2759"/>
<reference evidence="3 4" key="1">
    <citation type="journal article" date="2011" name="PLoS Genet.">
        <title>Genome sequencing and comparative transcriptomics of the model entomopathogenic fungi Metarhizium anisopliae and M. acridum.</title>
        <authorList>
            <person name="Gao Q."/>
            <person name="Jin K."/>
            <person name="Ying S.H."/>
            <person name="Zhang Y."/>
            <person name="Xiao G."/>
            <person name="Shang Y."/>
            <person name="Duan Z."/>
            <person name="Hu X."/>
            <person name="Xie X.Q."/>
            <person name="Zhou G."/>
            <person name="Peng G."/>
            <person name="Luo Z."/>
            <person name="Huang W."/>
            <person name="Wang B."/>
            <person name="Fang W."/>
            <person name="Wang S."/>
            <person name="Zhong Y."/>
            <person name="Ma L.J."/>
            <person name="St Leger R.J."/>
            <person name="Zhao G.P."/>
            <person name="Pei Y."/>
            <person name="Feng M.G."/>
            <person name="Xia Y."/>
            <person name="Wang C."/>
        </authorList>
    </citation>
    <scope>NUCLEOTIDE SEQUENCE [LARGE SCALE GENOMIC DNA]</scope>
    <source>
        <strain evidence="3 4">CQMa 102</strain>
    </source>
</reference>
<name>E9EB85_METAQ</name>
<evidence type="ECO:0000256" key="1">
    <source>
        <dbReference type="SAM" id="MobiDB-lite"/>
    </source>
</evidence>
<dbReference type="SUPFAM" id="SSF52317">
    <property type="entry name" value="Class I glutamine amidotransferase-like"/>
    <property type="match status" value="1"/>
</dbReference>
<feature type="region of interest" description="Disordered" evidence="1">
    <location>
        <begin position="259"/>
        <end position="279"/>
    </location>
</feature>
<evidence type="ECO:0008006" key="5">
    <source>
        <dbReference type="Google" id="ProtNLM"/>
    </source>
</evidence>
<sequence length="401" mass="43186">MRNFARVVVAAAAWAGSTAAEEYRALVYRGPAVCQNCPGALAQLLESSPQKFTVTYAGPGDDVKVTAESLRDVHVFAYGGGPDLDGAWAEIKDAAPAIRDFVSRGGRYMGVCLGAFLAGFSPGLGLLPAGADVDREITQRHAQVTDDRDTLIQVDWTWAASAGGHTRGQTLRDRWAYFQDGVVVKGLPPGAGDSVLARYAQSGNVAASRTPHGRGWVVLVGIHPEATSLWYNRYNLTNPDGIQFDIGYDLVSAALGSADGTPGNQTQESGASRGGRGVPLNPLGLVVQTVEKLFLGRQKYASKSTSQGASQYQPDSFMTAVAARKTSKRHGNWCQFLYPENPQSTQPQRAGRSDTPMPKSYINRRQKMNKPHATPTTSQDKDDMTHAASQEICEHEVGYLR</sequence>